<name>A0A9I9DWF5_CUCME</name>
<reference evidence="2" key="1">
    <citation type="submission" date="2023-03" db="UniProtKB">
        <authorList>
            <consortium name="EnsemblPlants"/>
        </authorList>
    </citation>
    <scope>IDENTIFICATION</scope>
</reference>
<feature type="region of interest" description="Disordered" evidence="1">
    <location>
        <begin position="1"/>
        <end position="28"/>
    </location>
</feature>
<proteinExistence type="predicted"/>
<dbReference type="AlphaFoldDB" id="A0A9I9DWF5"/>
<evidence type="ECO:0000256" key="1">
    <source>
        <dbReference type="SAM" id="MobiDB-lite"/>
    </source>
</evidence>
<dbReference type="Gramene" id="MELO3C024859.2.1">
    <property type="protein sequence ID" value="MELO3C024859.2.1"/>
    <property type="gene ID" value="MELO3C024859.2"/>
</dbReference>
<feature type="compositionally biased region" description="Polar residues" evidence="1">
    <location>
        <begin position="17"/>
        <end position="28"/>
    </location>
</feature>
<feature type="region of interest" description="Disordered" evidence="1">
    <location>
        <begin position="58"/>
        <end position="78"/>
    </location>
</feature>
<sequence length="78" mass="9166">MQLVNKATKRGKRFVSEATSKPGHQQNETVSMTEMRFQEDENMQNGCRFKEEKRRKLFKLQPFGGKNENGTEKEENDK</sequence>
<dbReference type="EnsemblPlants" id="MELO3C024859.2.1">
    <property type="protein sequence ID" value="MELO3C024859.2.1"/>
    <property type="gene ID" value="MELO3C024859.2"/>
</dbReference>
<feature type="compositionally biased region" description="Basic and acidic residues" evidence="1">
    <location>
        <begin position="69"/>
        <end position="78"/>
    </location>
</feature>
<accession>A0A9I9DWF5</accession>
<protein>
    <submittedName>
        <fullName evidence="2">Uncharacterized protein</fullName>
    </submittedName>
</protein>
<evidence type="ECO:0000313" key="2">
    <source>
        <dbReference type="EnsemblPlants" id="MELO3C024859.2.1"/>
    </source>
</evidence>
<organism evidence="2">
    <name type="scientific">Cucumis melo</name>
    <name type="common">Muskmelon</name>
    <dbReference type="NCBI Taxonomy" id="3656"/>
    <lineage>
        <taxon>Eukaryota</taxon>
        <taxon>Viridiplantae</taxon>
        <taxon>Streptophyta</taxon>
        <taxon>Embryophyta</taxon>
        <taxon>Tracheophyta</taxon>
        <taxon>Spermatophyta</taxon>
        <taxon>Magnoliopsida</taxon>
        <taxon>eudicotyledons</taxon>
        <taxon>Gunneridae</taxon>
        <taxon>Pentapetalae</taxon>
        <taxon>rosids</taxon>
        <taxon>fabids</taxon>
        <taxon>Cucurbitales</taxon>
        <taxon>Cucurbitaceae</taxon>
        <taxon>Benincaseae</taxon>
        <taxon>Cucumis</taxon>
    </lineage>
</organism>